<evidence type="ECO:0000256" key="1">
    <source>
        <dbReference type="SAM" id="MobiDB-lite"/>
    </source>
</evidence>
<dbReference type="WBParaSite" id="SSLN_0002069701-mRNA-1">
    <property type="protein sequence ID" value="SSLN_0002069701-mRNA-1"/>
    <property type="gene ID" value="SSLN_0002069701"/>
</dbReference>
<reference evidence="2 3" key="2">
    <citation type="submission" date="2018-11" db="EMBL/GenBank/DDBJ databases">
        <authorList>
            <consortium name="Pathogen Informatics"/>
        </authorList>
    </citation>
    <scope>NUCLEOTIDE SEQUENCE [LARGE SCALE GENOMIC DNA]</scope>
    <source>
        <strain evidence="2 3">NST_G2</strain>
    </source>
</reference>
<keyword evidence="3" id="KW-1185">Reference proteome</keyword>
<feature type="region of interest" description="Disordered" evidence="1">
    <location>
        <begin position="33"/>
        <end position="54"/>
    </location>
</feature>
<proteinExistence type="predicted"/>
<dbReference type="PANTHER" id="PTHR38681:SF1">
    <property type="entry name" value="RETROVIRUS-RELATED POL POLYPROTEIN FROM TRANSPOSON 412-LIKE PROTEIN"/>
    <property type="match status" value="1"/>
</dbReference>
<sequence length="271" mass="30745">MSRTSGECSCGNPLTGTQLLPVALRNWVLPSGCTPGNRHDRQAKPDNPKSNRPEWRAALVTQELARYKLDISDLSETRFSEQGQLDQSLPEFTKLLGRTHITAMAYHPASNGLVERLHRQLKTSPMFHSDTTAWSDNLPLVLLGIRSAVKEDIQCTTVELVYGTPLRLPGEFVQSSTVYYSFSNAFVQQLKQRMAQTRPTLTRLTSKRVFVQDDLKLAPFVFVRHDAVCKPLCFPNDDPYKVLQRMDKYYVIQKADKTDTVSIDRLKPAYL</sequence>
<dbReference type="OrthoDB" id="10056584at2759"/>
<dbReference type="Proteomes" id="UP000275846">
    <property type="component" value="Unassembled WGS sequence"/>
</dbReference>
<dbReference type="GO" id="GO:0003676">
    <property type="term" value="F:nucleic acid binding"/>
    <property type="evidence" value="ECO:0007669"/>
    <property type="project" value="InterPro"/>
</dbReference>
<accession>A0A183TU08</accession>
<evidence type="ECO:0000313" key="2">
    <source>
        <dbReference type="EMBL" id="VDM06342.1"/>
    </source>
</evidence>
<dbReference type="SUPFAM" id="SSF53098">
    <property type="entry name" value="Ribonuclease H-like"/>
    <property type="match status" value="1"/>
</dbReference>
<dbReference type="PANTHER" id="PTHR38681">
    <property type="entry name" value="RETROVIRUS-RELATED POL POLYPROTEIN FROM TRANSPOSON 412-LIKE PROTEIN-RELATED"/>
    <property type="match status" value="1"/>
</dbReference>
<feature type="compositionally biased region" description="Basic and acidic residues" evidence="1">
    <location>
        <begin position="37"/>
        <end position="54"/>
    </location>
</feature>
<evidence type="ECO:0000313" key="3">
    <source>
        <dbReference type="Proteomes" id="UP000275846"/>
    </source>
</evidence>
<dbReference type="Gene3D" id="3.30.420.10">
    <property type="entry name" value="Ribonuclease H-like superfamily/Ribonuclease H"/>
    <property type="match status" value="1"/>
</dbReference>
<name>A0A183TU08_SCHSO</name>
<dbReference type="EMBL" id="UYSU01050851">
    <property type="protein sequence ID" value="VDM06342.1"/>
    <property type="molecule type" value="Genomic_DNA"/>
</dbReference>
<dbReference type="InterPro" id="IPR036397">
    <property type="entry name" value="RNaseH_sf"/>
</dbReference>
<dbReference type="AlphaFoldDB" id="A0A183TU08"/>
<dbReference type="InterPro" id="IPR012337">
    <property type="entry name" value="RNaseH-like_sf"/>
</dbReference>
<protein>
    <submittedName>
        <fullName evidence="4">Integrase catalytic domain-containing protein</fullName>
    </submittedName>
</protein>
<reference evidence="4" key="1">
    <citation type="submission" date="2016-06" db="UniProtKB">
        <authorList>
            <consortium name="WormBaseParasite"/>
        </authorList>
    </citation>
    <scope>IDENTIFICATION</scope>
</reference>
<gene>
    <name evidence="2" type="ORF">SSLN_LOCUS19956</name>
</gene>
<evidence type="ECO:0000313" key="4">
    <source>
        <dbReference type="WBParaSite" id="SSLN_0002069701-mRNA-1"/>
    </source>
</evidence>
<dbReference type="STRING" id="70667.A0A183TU08"/>
<organism evidence="4">
    <name type="scientific">Schistocephalus solidus</name>
    <name type="common">Tapeworm</name>
    <dbReference type="NCBI Taxonomy" id="70667"/>
    <lineage>
        <taxon>Eukaryota</taxon>
        <taxon>Metazoa</taxon>
        <taxon>Spiralia</taxon>
        <taxon>Lophotrochozoa</taxon>
        <taxon>Platyhelminthes</taxon>
        <taxon>Cestoda</taxon>
        <taxon>Eucestoda</taxon>
        <taxon>Diphyllobothriidea</taxon>
        <taxon>Diphyllobothriidae</taxon>
        <taxon>Schistocephalus</taxon>
    </lineage>
</organism>